<dbReference type="RefSeq" id="WP_326122087.1">
    <property type="nucleotide sequence ID" value="NZ_JARSFG010000005.1"/>
</dbReference>
<dbReference type="EMBL" id="JARSFG010000005">
    <property type="protein sequence ID" value="MEC1177652.1"/>
    <property type="molecule type" value="Genomic_DNA"/>
</dbReference>
<gene>
    <name evidence="1" type="ORF">P9B03_04075</name>
</gene>
<proteinExistence type="predicted"/>
<keyword evidence="2" id="KW-1185">Reference proteome</keyword>
<evidence type="ECO:0008006" key="3">
    <source>
        <dbReference type="Google" id="ProtNLM"/>
    </source>
</evidence>
<evidence type="ECO:0000313" key="1">
    <source>
        <dbReference type="EMBL" id="MEC1177652.1"/>
    </source>
</evidence>
<evidence type="ECO:0000313" key="2">
    <source>
        <dbReference type="Proteomes" id="UP001344888"/>
    </source>
</evidence>
<sequence length="118" mass="13660">MKPATRLAQIELDIPNWESNPALVAEVERLRKEIGYGSQQGTTPRTETYRYRVYKQDCLVFEGTTKEVAAYLKVKPQTVRNRVLSNYQPKGTGKEYRIERIDLRVKEMEGDIHGNIDT</sequence>
<dbReference type="Proteomes" id="UP001344888">
    <property type="component" value="Unassembled WGS sequence"/>
</dbReference>
<organism evidence="1 2">
    <name type="scientific">Metasolibacillus meyeri</name>
    <dbReference type="NCBI Taxonomy" id="1071052"/>
    <lineage>
        <taxon>Bacteria</taxon>
        <taxon>Bacillati</taxon>
        <taxon>Bacillota</taxon>
        <taxon>Bacilli</taxon>
        <taxon>Bacillales</taxon>
        <taxon>Caryophanaceae</taxon>
        <taxon>Metasolibacillus</taxon>
    </lineage>
</organism>
<accession>A0AAW9NKE4</accession>
<name>A0AAW9NKE4_9BACL</name>
<protein>
    <recommendedName>
        <fullName evidence="3">Helix-turn-helix domain-containing protein</fullName>
    </recommendedName>
</protein>
<reference evidence="1 2" key="1">
    <citation type="submission" date="2023-03" db="EMBL/GenBank/DDBJ databases">
        <title>Bacillus Genome Sequencing.</title>
        <authorList>
            <person name="Dunlap C."/>
        </authorList>
    </citation>
    <scope>NUCLEOTIDE SEQUENCE [LARGE SCALE GENOMIC DNA]</scope>
    <source>
        <strain evidence="1 2">B-59205</strain>
    </source>
</reference>
<comment type="caution">
    <text evidence="1">The sequence shown here is derived from an EMBL/GenBank/DDBJ whole genome shotgun (WGS) entry which is preliminary data.</text>
</comment>
<dbReference type="AlphaFoldDB" id="A0AAW9NKE4"/>